<dbReference type="AlphaFoldDB" id="X1SLX7"/>
<comment type="caution">
    <text evidence="1">The sequence shown here is derived from an EMBL/GenBank/DDBJ whole genome shotgun (WGS) entry which is preliminary data.</text>
</comment>
<protein>
    <submittedName>
        <fullName evidence="1">Uncharacterized protein</fullName>
    </submittedName>
</protein>
<evidence type="ECO:0000313" key="1">
    <source>
        <dbReference type="EMBL" id="GAI68804.1"/>
    </source>
</evidence>
<accession>X1SLX7</accession>
<reference evidence="1" key="1">
    <citation type="journal article" date="2014" name="Front. Microbiol.">
        <title>High frequency of phylogenetically diverse reductive dehalogenase-homologous genes in deep subseafloor sedimentary metagenomes.</title>
        <authorList>
            <person name="Kawai M."/>
            <person name="Futagami T."/>
            <person name="Toyoda A."/>
            <person name="Takaki Y."/>
            <person name="Nishi S."/>
            <person name="Hori S."/>
            <person name="Arai W."/>
            <person name="Tsubouchi T."/>
            <person name="Morono Y."/>
            <person name="Uchiyama I."/>
            <person name="Ito T."/>
            <person name="Fujiyama A."/>
            <person name="Inagaki F."/>
            <person name="Takami H."/>
        </authorList>
    </citation>
    <scope>NUCLEOTIDE SEQUENCE</scope>
    <source>
        <strain evidence="1">Expedition CK06-06</strain>
    </source>
</reference>
<proteinExistence type="predicted"/>
<sequence length="69" mass="7992">MKVFCPSIQGLCDEGYPGDHQCIMWDEEEQLCLVREHMRYIVTEFKARAEMQARIRAKSAQLSGTSLKQ</sequence>
<dbReference type="EMBL" id="BARW01002198">
    <property type="protein sequence ID" value="GAI68804.1"/>
    <property type="molecule type" value="Genomic_DNA"/>
</dbReference>
<organism evidence="1">
    <name type="scientific">marine sediment metagenome</name>
    <dbReference type="NCBI Taxonomy" id="412755"/>
    <lineage>
        <taxon>unclassified sequences</taxon>
        <taxon>metagenomes</taxon>
        <taxon>ecological metagenomes</taxon>
    </lineage>
</organism>
<name>X1SLX7_9ZZZZ</name>
<gene>
    <name evidence="1" type="ORF">S12H4_06306</name>
</gene>